<sequence>MTLYEKINKNPESLLIPNADFQTEVLDNLKSTLDPIAAKYSPLDAVHTAGLKAEQVWVQVQMVLESASAKLAADFNELGGVDGSESSEDSDEAEAGNESLEDSEDYENFEEDAENVEDIEDEIQEDSHMDIDMDGNDDEDLALIDADNIVDDYDELEGNNEEELDDGDNNVEDEDNDDEVEEGETGDSKEDNFDITEFQQHVMQLENLDNEEAEDDDEEIDYSKPVPESDSDDVDMRYNDFFAPPKQVRKPRVRFEGAETKVLSDNNDELDLEERLEEDIADVFENTTKDLFDEDDDSEDEEKGLSKFEIQQREIARQIEDLENENVGEKSWGMKGEIKAKERPEESLISADIIFDRSAKPAPVITEESTQSLEDMIKERIRKQNFDDIPRRTEANLPTEKKELADLSQSKNQKSLAEMYEEDHLRAENPDFYAKQDSSALTAAHKEVVDMFNAVNHSLDALCSFQYTPRAPATTLDIVTDQPTTAVEDAQPGTMTDASQFNSRLAPQEIYKGESIPMSNSEMSSSLKRKKRRDKAQSRKQKSEAAASTKKGSKDEIFNTLKRGNVTVFDKRGTKRDLKGNNKSSTEFDTNASFIKL</sequence>
<evidence type="ECO:0000313" key="9">
    <source>
        <dbReference type="EMBL" id="GMM51556.1"/>
    </source>
</evidence>
<feature type="compositionally biased region" description="Polar residues" evidence="8">
    <location>
        <begin position="581"/>
        <end position="597"/>
    </location>
</feature>
<keyword evidence="3 7" id="KW-0698">rRNA processing</keyword>
<evidence type="ECO:0000256" key="8">
    <source>
        <dbReference type="SAM" id="MobiDB-lite"/>
    </source>
</evidence>
<feature type="compositionally biased region" description="Acidic residues" evidence="8">
    <location>
        <begin position="208"/>
        <end position="220"/>
    </location>
</feature>
<name>A0AAV5RJ28_STABA</name>
<dbReference type="GO" id="GO:0006364">
    <property type="term" value="P:rRNA processing"/>
    <property type="evidence" value="ECO:0007669"/>
    <property type="project" value="UniProtKB-KW"/>
</dbReference>
<feature type="compositionally biased region" description="Acidic residues" evidence="8">
    <location>
        <begin position="85"/>
        <end position="124"/>
    </location>
</feature>
<dbReference type="Proteomes" id="UP001362899">
    <property type="component" value="Unassembled WGS sequence"/>
</dbReference>
<comment type="similarity">
    <text evidence="6 7">Belongs to the MPP10 family.</text>
</comment>
<dbReference type="EMBL" id="BTGC01000008">
    <property type="protein sequence ID" value="GMM51556.1"/>
    <property type="molecule type" value="Genomic_DNA"/>
</dbReference>
<keyword evidence="4 7" id="KW-0539">Nucleus</keyword>
<protein>
    <recommendedName>
        <fullName evidence="7">U3 small nucleolar ribonucleoprotein protein MPP10</fullName>
    </recommendedName>
</protein>
<evidence type="ECO:0000256" key="3">
    <source>
        <dbReference type="ARBA" id="ARBA00022552"/>
    </source>
</evidence>
<dbReference type="PANTHER" id="PTHR17039:SF0">
    <property type="entry name" value="U3 SMALL NUCLEOLAR RIBONUCLEOPROTEIN PROTEIN MPP10"/>
    <property type="match status" value="1"/>
</dbReference>
<keyword evidence="10" id="KW-1185">Reference proteome</keyword>
<comment type="subcellular location">
    <subcellularLocation>
        <location evidence="1 7">Nucleus</location>
        <location evidence="1 7">Nucleolus</location>
    </subcellularLocation>
</comment>
<feature type="region of interest" description="Disordered" evidence="8">
    <location>
        <begin position="288"/>
        <end position="307"/>
    </location>
</feature>
<dbReference type="PIRSF" id="PIRSF017300">
    <property type="entry name" value="snoRNP_Mpp10"/>
    <property type="match status" value="1"/>
</dbReference>
<feature type="compositionally biased region" description="Acidic residues" evidence="8">
    <location>
        <begin position="132"/>
        <end position="185"/>
    </location>
</feature>
<feature type="compositionally biased region" description="Acidic residues" evidence="8">
    <location>
        <begin position="292"/>
        <end position="302"/>
    </location>
</feature>
<feature type="compositionally biased region" description="Polar residues" evidence="8">
    <location>
        <begin position="493"/>
        <end position="505"/>
    </location>
</feature>
<evidence type="ECO:0000256" key="6">
    <source>
        <dbReference type="ARBA" id="ARBA00029455"/>
    </source>
</evidence>
<comment type="caution">
    <text evidence="9">The sequence shown here is derived from an EMBL/GenBank/DDBJ whole genome shotgun (WGS) entry which is preliminary data.</text>
</comment>
<evidence type="ECO:0000256" key="2">
    <source>
        <dbReference type="ARBA" id="ARBA00022517"/>
    </source>
</evidence>
<gene>
    <name evidence="9" type="ORF">DASB73_025190</name>
</gene>
<dbReference type="GO" id="GO:0032040">
    <property type="term" value="C:small-subunit processome"/>
    <property type="evidence" value="ECO:0007669"/>
    <property type="project" value="TreeGrafter"/>
</dbReference>
<dbReference type="GO" id="GO:0034457">
    <property type="term" value="C:Mpp10 complex"/>
    <property type="evidence" value="ECO:0007669"/>
    <property type="project" value="UniProtKB-UniRule"/>
</dbReference>
<feature type="compositionally biased region" description="Basic and acidic residues" evidence="8">
    <location>
        <begin position="569"/>
        <end position="580"/>
    </location>
</feature>
<dbReference type="Pfam" id="PF04006">
    <property type="entry name" value="Mpp10"/>
    <property type="match status" value="1"/>
</dbReference>
<keyword evidence="5 7" id="KW-0687">Ribonucleoprotein</keyword>
<reference evidence="9 10" key="1">
    <citation type="journal article" date="2023" name="Elife">
        <title>Identification of key yeast species and microbe-microbe interactions impacting larval growth of Drosophila in the wild.</title>
        <authorList>
            <person name="Mure A."/>
            <person name="Sugiura Y."/>
            <person name="Maeda R."/>
            <person name="Honda K."/>
            <person name="Sakurai N."/>
            <person name="Takahashi Y."/>
            <person name="Watada M."/>
            <person name="Katoh T."/>
            <person name="Gotoh A."/>
            <person name="Gotoh Y."/>
            <person name="Taniguchi I."/>
            <person name="Nakamura K."/>
            <person name="Hayashi T."/>
            <person name="Katayama T."/>
            <person name="Uemura T."/>
            <person name="Hattori Y."/>
        </authorList>
    </citation>
    <scope>NUCLEOTIDE SEQUENCE [LARGE SCALE GENOMIC DNA]</scope>
    <source>
        <strain evidence="9 10">SB-73</strain>
    </source>
</reference>
<dbReference type="InterPro" id="IPR012173">
    <property type="entry name" value="Mpp10"/>
</dbReference>
<accession>A0AAV5RJ28</accession>
<evidence type="ECO:0000256" key="7">
    <source>
        <dbReference type="PIRNR" id="PIRNR017300"/>
    </source>
</evidence>
<dbReference type="AlphaFoldDB" id="A0AAV5RJ28"/>
<feature type="region of interest" description="Disordered" evidence="8">
    <location>
        <begin position="79"/>
        <end position="243"/>
    </location>
</feature>
<evidence type="ECO:0000256" key="4">
    <source>
        <dbReference type="ARBA" id="ARBA00023242"/>
    </source>
</evidence>
<proteinExistence type="inferred from homology"/>
<feature type="region of interest" description="Disordered" evidence="8">
    <location>
        <begin position="482"/>
        <end position="597"/>
    </location>
</feature>
<dbReference type="GO" id="GO:0005732">
    <property type="term" value="C:sno(s)RNA-containing ribonucleoprotein complex"/>
    <property type="evidence" value="ECO:0007669"/>
    <property type="project" value="UniProtKB-UniRule"/>
</dbReference>
<dbReference type="PANTHER" id="PTHR17039">
    <property type="entry name" value="U3 SMALL NUCLEOLAR RIBONUCLEOPROTEIN PROTEIN MPP10"/>
    <property type="match status" value="1"/>
</dbReference>
<evidence type="ECO:0000256" key="1">
    <source>
        <dbReference type="ARBA" id="ARBA00004604"/>
    </source>
</evidence>
<feature type="region of interest" description="Disordered" evidence="8">
    <location>
        <begin position="391"/>
        <end position="416"/>
    </location>
</feature>
<evidence type="ECO:0000256" key="5">
    <source>
        <dbReference type="ARBA" id="ARBA00023274"/>
    </source>
</evidence>
<keyword evidence="2 7" id="KW-0690">Ribosome biogenesis</keyword>
<comment type="function">
    <text evidence="7">Involved in nucleolar processing of pre-18S ribosomal RNA.</text>
</comment>
<feature type="compositionally biased region" description="Basic and acidic residues" evidence="8">
    <location>
        <begin position="391"/>
        <end position="405"/>
    </location>
</feature>
<evidence type="ECO:0000313" key="10">
    <source>
        <dbReference type="Proteomes" id="UP001362899"/>
    </source>
</evidence>
<organism evidence="9 10">
    <name type="scientific">Starmerella bacillaris</name>
    <name type="common">Yeast</name>
    <name type="synonym">Candida zemplinina</name>
    <dbReference type="NCBI Taxonomy" id="1247836"/>
    <lineage>
        <taxon>Eukaryota</taxon>
        <taxon>Fungi</taxon>
        <taxon>Dikarya</taxon>
        <taxon>Ascomycota</taxon>
        <taxon>Saccharomycotina</taxon>
        <taxon>Dipodascomycetes</taxon>
        <taxon>Dipodascales</taxon>
        <taxon>Trichomonascaceae</taxon>
        <taxon>Starmerella</taxon>
    </lineage>
</organism>
<feature type="compositionally biased region" description="Low complexity" evidence="8">
    <location>
        <begin position="514"/>
        <end position="526"/>
    </location>
</feature>